<evidence type="ECO:0000313" key="3">
    <source>
        <dbReference type="Proteomes" id="UP000076510"/>
    </source>
</evidence>
<feature type="transmembrane region" description="Helical" evidence="1">
    <location>
        <begin position="6"/>
        <end position="29"/>
    </location>
</feature>
<gene>
    <name evidence="2" type="ORF">AV649_06850</name>
</gene>
<dbReference type="EMBL" id="LQQY01000034">
    <property type="protein sequence ID" value="KZE45871.1"/>
    <property type="molecule type" value="Genomic_DNA"/>
</dbReference>
<name>A0A163JW35_9BACI</name>
<proteinExistence type="predicted"/>
<reference evidence="3" key="1">
    <citation type="submission" date="2016-01" db="EMBL/GenBank/DDBJ databases">
        <title>Whole genome sequencing of Bhargavaea cecembensis T14.</title>
        <authorList>
            <person name="Hong K.W."/>
        </authorList>
    </citation>
    <scope>NUCLEOTIDE SEQUENCE [LARGE SCALE GENOMIC DNA]</scope>
    <source>
        <strain evidence="3">M19</strain>
    </source>
</reference>
<feature type="transmembrane region" description="Helical" evidence="1">
    <location>
        <begin position="49"/>
        <end position="70"/>
    </location>
</feature>
<dbReference type="AlphaFoldDB" id="A0A163JW35"/>
<keyword evidence="1" id="KW-0812">Transmembrane</keyword>
<evidence type="ECO:0000313" key="2">
    <source>
        <dbReference type="EMBL" id="KZE45871.1"/>
    </source>
</evidence>
<dbReference type="Proteomes" id="UP000076510">
    <property type="component" value="Unassembled WGS sequence"/>
</dbReference>
<comment type="caution">
    <text evidence="2">The sequence shown here is derived from an EMBL/GenBank/DDBJ whole genome shotgun (WGS) entry which is preliminary data.</text>
</comment>
<sequence>MYSIVMIVHVATAVIGFGQTFLFPFLLRYPRSEAEARTVLMLLGQMGKLAKYSDLILLGSGVGMLCLGYPFEPWVIASLILFFTMRFSSSVLSRKAAISLWNMLHDEAGAYFMEEYRNRMESFLPKVWFTQALNIAIILLMILKP</sequence>
<dbReference type="Pfam" id="PF10027">
    <property type="entry name" value="DUF2269"/>
    <property type="match status" value="1"/>
</dbReference>
<protein>
    <recommendedName>
        <fullName evidence="4">DUF2269 family protein</fullName>
    </recommendedName>
</protein>
<organism evidence="2 3">
    <name type="scientific">Rossellomorea marisflavi</name>
    <dbReference type="NCBI Taxonomy" id="189381"/>
    <lineage>
        <taxon>Bacteria</taxon>
        <taxon>Bacillati</taxon>
        <taxon>Bacillota</taxon>
        <taxon>Bacilli</taxon>
        <taxon>Bacillales</taxon>
        <taxon>Bacillaceae</taxon>
        <taxon>Rossellomorea</taxon>
    </lineage>
</organism>
<dbReference type="InterPro" id="IPR018729">
    <property type="entry name" value="DUF2269_transmembrane"/>
</dbReference>
<accession>A0A163JW35</accession>
<evidence type="ECO:0000256" key="1">
    <source>
        <dbReference type="SAM" id="Phobius"/>
    </source>
</evidence>
<evidence type="ECO:0008006" key="4">
    <source>
        <dbReference type="Google" id="ProtNLM"/>
    </source>
</evidence>
<keyword evidence="1" id="KW-1133">Transmembrane helix</keyword>
<keyword evidence="1" id="KW-0472">Membrane</keyword>
<dbReference type="RefSeq" id="WP_063191725.1">
    <property type="nucleotide sequence ID" value="NZ_LQQY01000034.1"/>
</dbReference>